<dbReference type="PROSITE" id="PS51184">
    <property type="entry name" value="JMJC"/>
    <property type="match status" value="1"/>
</dbReference>
<feature type="region of interest" description="Disordered" evidence="8">
    <location>
        <begin position="137"/>
        <end position="175"/>
    </location>
</feature>
<dbReference type="Gene3D" id="2.60.120.650">
    <property type="entry name" value="Cupin"/>
    <property type="match status" value="1"/>
</dbReference>
<keyword evidence="5" id="KW-0560">Oxidoreductase</keyword>
<dbReference type="GO" id="GO:0051213">
    <property type="term" value="F:dioxygenase activity"/>
    <property type="evidence" value="ECO:0007669"/>
    <property type="project" value="UniProtKB-KW"/>
</dbReference>
<dbReference type="InterPro" id="IPR003347">
    <property type="entry name" value="JmjC_dom"/>
</dbReference>
<evidence type="ECO:0000256" key="8">
    <source>
        <dbReference type="SAM" id="MobiDB-lite"/>
    </source>
</evidence>
<evidence type="ECO:0000259" key="9">
    <source>
        <dbReference type="PROSITE" id="PS51184"/>
    </source>
</evidence>
<dbReference type="PANTHER" id="PTHR12461:SF101">
    <property type="entry name" value="TRNA WYBUTOSINE-SYNTHESIZING PROTEIN 4"/>
    <property type="match status" value="1"/>
</dbReference>
<feature type="domain" description="JmjC" evidence="9">
    <location>
        <begin position="325"/>
        <end position="503"/>
    </location>
</feature>
<feature type="compositionally biased region" description="Basic and acidic residues" evidence="8">
    <location>
        <begin position="439"/>
        <end position="454"/>
    </location>
</feature>
<dbReference type="Pfam" id="PF13621">
    <property type="entry name" value="Cupin_8"/>
    <property type="match status" value="1"/>
</dbReference>
<evidence type="ECO:0000256" key="2">
    <source>
        <dbReference type="ARBA" id="ARBA00004123"/>
    </source>
</evidence>
<accession>A0A6A5URN1</accession>
<dbReference type="GO" id="GO:0005634">
    <property type="term" value="C:nucleus"/>
    <property type="evidence" value="ECO:0007669"/>
    <property type="project" value="UniProtKB-SubCell"/>
</dbReference>
<evidence type="ECO:0000256" key="3">
    <source>
        <dbReference type="ARBA" id="ARBA00022723"/>
    </source>
</evidence>
<dbReference type="Proteomes" id="UP000800036">
    <property type="component" value="Unassembled WGS sequence"/>
</dbReference>
<feature type="region of interest" description="Disordered" evidence="8">
    <location>
        <begin position="434"/>
        <end position="454"/>
    </location>
</feature>
<comment type="cofactor">
    <cofactor evidence="1">
        <name>Fe(2+)</name>
        <dbReference type="ChEBI" id="CHEBI:29033"/>
    </cofactor>
</comment>
<dbReference type="InterPro" id="IPR041667">
    <property type="entry name" value="Cupin_8"/>
</dbReference>
<keyword evidence="11" id="KW-1185">Reference proteome</keyword>
<keyword evidence="7" id="KW-0539">Nucleus</keyword>
<gene>
    <name evidence="10" type="ORF">BU23DRAFT_484735</name>
</gene>
<name>A0A6A5URN1_9PLEO</name>
<feature type="region of interest" description="Disordered" evidence="8">
    <location>
        <begin position="277"/>
        <end position="305"/>
    </location>
</feature>
<dbReference type="GO" id="GO:0046872">
    <property type="term" value="F:metal ion binding"/>
    <property type="evidence" value="ECO:0007669"/>
    <property type="project" value="UniProtKB-KW"/>
</dbReference>
<evidence type="ECO:0000256" key="1">
    <source>
        <dbReference type="ARBA" id="ARBA00001954"/>
    </source>
</evidence>
<dbReference type="InterPro" id="IPR056520">
    <property type="entry name" value="ARM_KDM8_N"/>
</dbReference>
<evidence type="ECO:0000256" key="4">
    <source>
        <dbReference type="ARBA" id="ARBA00022964"/>
    </source>
</evidence>
<proteinExistence type="predicted"/>
<protein>
    <submittedName>
        <fullName evidence="10">Clavaminate synthase-like protein</fullName>
    </submittedName>
</protein>
<dbReference type="SUPFAM" id="SSF51197">
    <property type="entry name" value="Clavaminate synthase-like"/>
    <property type="match status" value="1"/>
</dbReference>
<keyword evidence="3" id="KW-0479">Metal-binding</keyword>
<dbReference type="SMART" id="SM00558">
    <property type="entry name" value="JmjC"/>
    <property type="match status" value="1"/>
</dbReference>
<dbReference type="OrthoDB" id="47172at2759"/>
<evidence type="ECO:0000313" key="10">
    <source>
        <dbReference type="EMBL" id="KAF1967070.1"/>
    </source>
</evidence>
<evidence type="ECO:0000256" key="5">
    <source>
        <dbReference type="ARBA" id="ARBA00023002"/>
    </source>
</evidence>
<organism evidence="10 11">
    <name type="scientific">Bimuria novae-zelandiae CBS 107.79</name>
    <dbReference type="NCBI Taxonomy" id="1447943"/>
    <lineage>
        <taxon>Eukaryota</taxon>
        <taxon>Fungi</taxon>
        <taxon>Dikarya</taxon>
        <taxon>Ascomycota</taxon>
        <taxon>Pezizomycotina</taxon>
        <taxon>Dothideomycetes</taxon>
        <taxon>Pleosporomycetidae</taxon>
        <taxon>Pleosporales</taxon>
        <taxon>Massarineae</taxon>
        <taxon>Didymosphaeriaceae</taxon>
        <taxon>Bimuria</taxon>
    </lineage>
</organism>
<feature type="compositionally biased region" description="Polar residues" evidence="8">
    <location>
        <begin position="278"/>
        <end position="288"/>
    </location>
</feature>
<evidence type="ECO:0000313" key="11">
    <source>
        <dbReference type="Proteomes" id="UP000800036"/>
    </source>
</evidence>
<keyword evidence="6" id="KW-0408">Iron</keyword>
<reference evidence="10" key="1">
    <citation type="journal article" date="2020" name="Stud. Mycol.">
        <title>101 Dothideomycetes genomes: a test case for predicting lifestyles and emergence of pathogens.</title>
        <authorList>
            <person name="Haridas S."/>
            <person name="Albert R."/>
            <person name="Binder M."/>
            <person name="Bloem J."/>
            <person name="Labutti K."/>
            <person name="Salamov A."/>
            <person name="Andreopoulos B."/>
            <person name="Baker S."/>
            <person name="Barry K."/>
            <person name="Bills G."/>
            <person name="Bluhm B."/>
            <person name="Cannon C."/>
            <person name="Castanera R."/>
            <person name="Culley D."/>
            <person name="Daum C."/>
            <person name="Ezra D."/>
            <person name="Gonzalez J."/>
            <person name="Henrissat B."/>
            <person name="Kuo A."/>
            <person name="Liang C."/>
            <person name="Lipzen A."/>
            <person name="Lutzoni F."/>
            <person name="Magnuson J."/>
            <person name="Mondo S."/>
            <person name="Nolan M."/>
            <person name="Ohm R."/>
            <person name="Pangilinan J."/>
            <person name="Park H.-J."/>
            <person name="Ramirez L."/>
            <person name="Alfaro M."/>
            <person name="Sun H."/>
            <person name="Tritt A."/>
            <person name="Yoshinaga Y."/>
            <person name="Zwiers L.-H."/>
            <person name="Turgeon B."/>
            <person name="Goodwin S."/>
            <person name="Spatafora J."/>
            <person name="Crous P."/>
            <person name="Grigoriev I."/>
        </authorList>
    </citation>
    <scope>NUCLEOTIDE SEQUENCE</scope>
    <source>
        <strain evidence="10">CBS 107.79</strain>
    </source>
</reference>
<sequence>MPTLQAITLQTRQALAPSPFLDPTLLGAGRAVLDLLPRDPETCAELAYQQLHAVPFREVKTCWRRAYTDAVLHQVLGVVEKEIRAVSRDWVGEVVKLLDMALILTGGAGREELIEEWFSTLEGVLSSSSGNGREGVYARGCAGGQKEPSRETERPAKRRKVDLHPSSGLPETLPDTITREPALKYPICRAGNLSLSDFQAKVANPASQTPLIIEGAIEHWPAFGEDRAWKKPSYLLRKMINGRRLVPVEIGRSYTDAGWGQKILSFKQFMDEYMLSTPAPQNHTSPSINGDHAAPKPDVPTKHEEKAKGYLAQHDLFAQIRSLRADIAIPDYCYTFPAPQLANPANVKHVEELEEPLLNAWFGPADTISPLHTDPYHNILAQVVGYKYVRLYAPEETPKMYPRGMEGDGVDMSNTSRVDLDEAMGVWGEVSCWTDEGESGGRDEDRDGYGGRENSVEEKYSKFREARYVEGVLGPGECLYIPTGWWHYVRSLTPSFSVSFWWN</sequence>
<evidence type="ECO:0000256" key="6">
    <source>
        <dbReference type="ARBA" id="ARBA00023004"/>
    </source>
</evidence>
<dbReference type="EMBL" id="ML976737">
    <property type="protein sequence ID" value="KAF1967070.1"/>
    <property type="molecule type" value="Genomic_DNA"/>
</dbReference>
<feature type="compositionally biased region" description="Basic and acidic residues" evidence="8">
    <location>
        <begin position="293"/>
        <end position="305"/>
    </location>
</feature>
<dbReference type="AlphaFoldDB" id="A0A6A5URN1"/>
<dbReference type="PANTHER" id="PTHR12461">
    <property type="entry name" value="HYPOXIA-INDUCIBLE FACTOR 1 ALPHA INHIBITOR-RELATED"/>
    <property type="match status" value="1"/>
</dbReference>
<comment type="subcellular location">
    <subcellularLocation>
        <location evidence="2">Nucleus</location>
    </subcellularLocation>
</comment>
<keyword evidence="4" id="KW-0223">Dioxygenase</keyword>
<dbReference type="Pfam" id="PF24472">
    <property type="entry name" value="ARM_KDM8_N"/>
    <property type="match status" value="1"/>
</dbReference>
<evidence type="ECO:0000256" key="7">
    <source>
        <dbReference type="ARBA" id="ARBA00023242"/>
    </source>
</evidence>